<gene>
    <name evidence="3" type="ORF">ACIGXA_27575</name>
</gene>
<feature type="compositionally biased region" description="Gly residues" evidence="1">
    <location>
        <begin position="27"/>
        <end position="38"/>
    </location>
</feature>
<feature type="transmembrane region" description="Helical" evidence="2">
    <location>
        <begin position="83"/>
        <end position="104"/>
    </location>
</feature>
<keyword evidence="2" id="KW-0472">Membrane</keyword>
<dbReference type="RefSeq" id="WP_399654386.1">
    <property type="nucleotide sequence ID" value="NZ_JBITYG010000009.1"/>
</dbReference>
<evidence type="ECO:0000313" key="4">
    <source>
        <dbReference type="Proteomes" id="UP001614394"/>
    </source>
</evidence>
<feature type="compositionally biased region" description="Pro residues" evidence="1">
    <location>
        <begin position="1"/>
        <end position="10"/>
    </location>
</feature>
<reference evidence="3 4" key="1">
    <citation type="submission" date="2024-10" db="EMBL/GenBank/DDBJ databases">
        <title>The Natural Products Discovery Center: Release of the First 8490 Sequenced Strains for Exploring Actinobacteria Biosynthetic Diversity.</title>
        <authorList>
            <person name="Kalkreuter E."/>
            <person name="Kautsar S.A."/>
            <person name="Yang D."/>
            <person name="Bader C.D."/>
            <person name="Teijaro C.N."/>
            <person name="Fluegel L."/>
            <person name="Davis C.M."/>
            <person name="Simpson J.R."/>
            <person name="Lauterbach L."/>
            <person name="Steele A.D."/>
            <person name="Gui C."/>
            <person name="Meng S."/>
            <person name="Li G."/>
            <person name="Viehrig K."/>
            <person name="Ye F."/>
            <person name="Su P."/>
            <person name="Kiefer A.F."/>
            <person name="Nichols A."/>
            <person name="Cepeda A.J."/>
            <person name="Yan W."/>
            <person name="Fan B."/>
            <person name="Jiang Y."/>
            <person name="Adhikari A."/>
            <person name="Zheng C.-J."/>
            <person name="Schuster L."/>
            <person name="Cowan T.M."/>
            <person name="Smanski M.J."/>
            <person name="Chevrette M.G."/>
            <person name="De Carvalho L.P.S."/>
            <person name="Shen B."/>
        </authorList>
    </citation>
    <scope>NUCLEOTIDE SEQUENCE [LARGE SCALE GENOMIC DNA]</scope>
    <source>
        <strain evidence="3 4">NPDC053399</strain>
    </source>
</reference>
<sequence length="311" mass="31861">MSYNQPPPDPGYGGQPNPYGQQPQQPGGYGQPQPGGYGQPPQQPGYGYPAQQVPPQPGPYGQQPQQGFGGYPPQPPPGKKNTVWIVVAAVVVVAAIGGGVFALVNSGDDKDKGAVSSTSGGTTGGDKGSGSDDGKKYKLTAPQTVAGDFQLKDPLDDDSKTAMSKVPGVANPAPAGGSYESSTKKKMLFRGVWGTVADPEKEVDALFVAGTQDITKEGDAELVGTPEKVTPDGLDGGAVMKCQIVRFKAPSTSTSPVKSADVPLCIWSDRSTAAMVMVVDPIAALTGSGPSISDSAATTAKVRKDARVEIT</sequence>
<organism evidence="3 4">
    <name type="scientific">Streptomyces fildesensis</name>
    <dbReference type="NCBI Taxonomy" id="375757"/>
    <lineage>
        <taxon>Bacteria</taxon>
        <taxon>Bacillati</taxon>
        <taxon>Actinomycetota</taxon>
        <taxon>Actinomycetes</taxon>
        <taxon>Kitasatosporales</taxon>
        <taxon>Streptomycetaceae</taxon>
        <taxon>Streptomyces</taxon>
    </lineage>
</organism>
<keyword evidence="2" id="KW-0812">Transmembrane</keyword>
<feature type="compositionally biased region" description="Low complexity" evidence="1">
    <location>
        <begin position="15"/>
        <end position="26"/>
    </location>
</feature>
<feature type="region of interest" description="Disordered" evidence="1">
    <location>
        <begin position="1"/>
        <end position="76"/>
    </location>
</feature>
<protein>
    <submittedName>
        <fullName evidence="3">Uncharacterized protein</fullName>
    </submittedName>
</protein>
<dbReference type="SUPFAM" id="SSF81995">
    <property type="entry name" value="beta-sandwich domain of Sec23/24"/>
    <property type="match status" value="1"/>
</dbReference>
<name>A0ABW8CDY8_9ACTN</name>
<comment type="caution">
    <text evidence="3">The sequence shown here is derived from an EMBL/GenBank/DDBJ whole genome shotgun (WGS) entry which is preliminary data.</text>
</comment>
<keyword evidence="2" id="KW-1133">Transmembrane helix</keyword>
<dbReference type="Proteomes" id="UP001614394">
    <property type="component" value="Unassembled WGS sequence"/>
</dbReference>
<keyword evidence="4" id="KW-1185">Reference proteome</keyword>
<evidence type="ECO:0000256" key="2">
    <source>
        <dbReference type="SAM" id="Phobius"/>
    </source>
</evidence>
<dbReference type="EMBL" id="JBITYG010000009">
    <property type="protein sequence ID" value="MFI9104283.1"/>
    <property type="molecule type" value="Genomic_DNA"/>
</dbReference>
<evidence type="ECO:0000313" key="3">
    <source>
        <dbReference type="EMBL" id="MFI9104283.1"/>
    </source>
</evidence>
<evidence type="ECO:0000256" key="1">
    <source>
        <dbReference type="SAM" id="MobiDB-lite"/>
    </source>
</evidence>
<feature type="region of interest" description="Disordered" evidence="1">
    <location>
        <begin position="103"/>
        <end position="180"/>
    </location>
</feature>
<proteinExistence type="predicted"/>
<feature type="compositionally biased region" description="Basic and acidic residues" evidence="1">
    <location>
        <begin position="150"/>
        <end position="160"/>
    </location>
</feature>
<accession>A0ABW8CDY8</accession>